<keyword evidence="2" id="KW-0975">Bacterial flagellum</keyword>
<dbReference type="InterPro" id="IPR020013">
    <property type="entry name" value="Flagellar_FlgE/F/G"/>
</dbReference>
<keyword evidence="7" id="KW-0282">Flagellum</keyword>
<dbReference type="PROSITE" id="PS00588">
    <property type="entry name" value="FLAGELLA_BB_ROD"/>
    <property type="match status" value="1"/>
</dbReference>
<evidence type="ECO:0000259" key="6">
    <source>
        <dbReference type="Pfam" id="PF22692"/>
    </source>
</evidence>
<gene>
    <name evidence="7" type="ORF">OXH55_06940</name>
</gene>
<dbReference type="NCBIfam" id="TIGR03506">
    <property type="entry name" value="FlgEFG_subfam"/>
    <property type="match status" value="1"/>
</dbReference>
<comment type="subcellular location">
    <subcellularLocation>
        <location evidence="2">Bacterial flagellum basal body</location>
    </subcellularLocation>
</comment>
<dbReference type="InterPro" id="IPR053967">
    <property type="entry name" value="LlgE_F_G-like_D1"/>
</dbReference>
<keyword evidence="8" id="KW-1185">Reference proteome</keyword>
<evidence type="ECO:0000256" key="3">
    <source>
        <dbReference type="SAM" id="MobiDB-lite"/>
    </source>
</evidence>
<comment type="similarity">
    <text evidence="1 2">Belongs to the flagella basal body rod proteins family.</text>
</comment>
<reference evidence="7" key="1">
    <citation type="submission" date="2022-12" db="EMBL/GenBank/DDBJ databases">
        <authorList>
            <person name="Wang J."/>
        </authorList>
    </citation>
    <scope>NUCLEOTIDE SEQUENCE</scope>
    <source>
        <strain evidence="7">HY-42-06</strain>
    </source>
</reference>
<name>A0ABT4CMU5_9CLOT</name>
<feature type="domain" description="Flagellar basal-body/hook protein C-terminal" evidence="5">
    <location>
        <begin position="224"/>
        <end position="268"/>
    </location>
</feature>
<evidence type="ECO:0000313" key="8">
    <source>
        <dbReference type="Proteomes" id="UP001079657"/>
    </source>
</evidence>
<dbReference type="PANTHER" id="PTHR30435">
    <property type="entry name" value="FLAGELLAR PROTEIN"/>
    <property type="match status" value="1"/>
</dbReference>
<evidence type="ECO:0000256" key="2">
    <source>
        <dbReference type="RuleBase" id="RU362116"/>
    </source>
</evidence>
<feature type="domain" description="Flagellar basal body rod protein N-terminal" evidence="4">
    <location>
        <begin position="8"/>
        <end position="35"/>
    </location>
</feature>
<dbReference type="SUPFAM" id="SSF117143">
    <property type="entry name" value="Flagellar hook protein flgE"/>
    <property type="match status" value="1"/>
</dbReference>
<feature type="region of interest" description="Disordered" evidence="3">
    <location>
        <begin position="53"/>
        <end position="85"/>
    </location>
</feature>
<evidence type="ECO:0000256" key="1">
    <source>
        <dbReference type="ARBA" id="ARBA00009677"/>
    </source>
</evidence>
<evidence type="ECO:0000259" key="4">
    <source>
        <dbReference type="Pfam" id="PF00460"/>
    </source>
</evidence>
<dbReference type="InterPro" id="IPR037925">
    <property type="entry name" value="FlgE/F/G-like"/>
</dbReference>
<dbReference type="InterPro" id="IPR010930">
    <property type="entry name" value="Flg_bb/hook_C_dom"/>
</dbReference>
<dbReference type="InterPro" id="IPR001444">
    <property type="entry name" value="Flag_bb_rod_N"/>
</dbReference>
<proteinExistence type="inferred from homology"/>
<dbReference type="PANTHER" id="PTHR30435:SF19">
    <property type="entry name" value="FLAGELLAR BASAL-BODY ROD PROTEIN FLGG"/>
    <property type="match status" value="1"/>
</dbReference>
<evidence type="ECO:0000259" key="5">
    <source>
        <dbReference type="Pfam" id="PF06429"/>
    </source>
</evidence>
<keyword evidence="7" id="KW-0966">Cell projection</keyword>
<sequence length="271" mass="29772">MIRSIWNSRSGMSAQMEKLDTISNNMSNISTPGYKRIDVSFESLVQETLKRDGYPTKGNVSEKDAPFTGTGVRTTGIYKDNSQGTLTPTNNNTDLAIDGEGYFKVIDGNGNEAYSRSGSFSIDSNGVLVDSNGNTLVILDENGQNINTEQSNVQFQKASFKVDEQGNILGNTYGNLRIPVFNTTGQNSMKSIGENLYSPEMIIDDNGNETQSEVYMSENADVLQGFIENSNVEIGKEMADLIITQRAFQLNSSALKTADEMWQMSNNLKGR</sequence>
<keyword evidence="7" id="KW-0969">Cilium</keyword>
<evidence type="ECO:0000313" key="7">
    <source>
        <dbReference type="EMBL" id="MCY6370367.1"/>
    </source>
</evidence>
<dbReference type="Pfam" id="PF00460">
    <property type="entry name" value="Flg_bb_rod"/>
    <property type="match status" value="1"/>
</dbReference>
<dbReference type="InterPro" id="IPR019776">
    <property type="entry name" value="Flagellar_basal_body_rod_CS"/>
</dbReference>
<dbReference type="RefSeq" id="WP_268049111.1">
    <property type="nucleotide sequence ID" value="NZ_JAPQES010000002.1"/>
</dbReference>
<protein>
    <submittedName>
        <fullName evidence="7">Flagellar hook-basal body complex protein</fullName>
    </submittedName>
</protein>
<accession>A0ABT4CMU5</accession>
<dbReference type="EMBL" id="JAPQES010000002">
    <property type="protein sequence ID" value="MCY6370367.1"/>
    <property type="molecule type" value="Genomic_DNA"/>
</dbReference>
<feature type="compositionally biased region" description="Basic and acidic residues" evidence="3">
    <location>
        <begin position="53"/>
        <end position="65"/>
    </location>
</feature>
<dbReference type="Pfam" id="PF06429">
    <property type="entry name" value="Flg_bbr_C"/>
    <property type="match status" value="1"/>
</dbReference>
<dbReference type="Pfam" id="PF22692">
    <property type="entry name" value="LlgE_F_G_D1"/>
    <property type="match status" value="1"/>
</dbReference>
<dbReference type="Proteomes" id="UP001079657">
    <property type="component" value="Unassembled WGS sequence"/>
</dbReference>
<organism evidence="7 8">
    <name type="scientific">Clostridium ganghwense</name>
    <dbReference type="NCBI Taxonomy" id="312089"/>
    <lineage>
        <taxon>Bacteria</taxon>
        <taxon>Bacillati</taxon>
        <taxon>Bacillota</taxon>
        <taxon>Clostridia</taxon>
        <taxon>Eubacteriales</taxon>
        <taxon>Clostridiaceae</taxon>
        <taxon>Clostridium</taxon>
    </lineage>
</organism>
<feature type="domain" description="Flagellar hook protein FlgE/F/G-like D1" evidence="6">
    <location>
        <begin position="96"/>
        <end position="168"/>
    </location>
</feature>
<comment type="caution">
    <text evidence="7">The sequence shown here is derived from an EMBL/GenBank/DDBJ whole genome shotgun (WGS) entry which is preliminary data.</text>
</comment>